<comment type="caution">
    <text evidence="1">The sequence shown here is derived from an EMBL/GenBank/DDBJ whole genome shotgun (WGS) entry which is preliminary data.</text>
</comment>
<evidence type="ECO:0000313" key="2">
    <source>
        <dbReference type="Proteomes" id="UP000033870"/>
    </source>
</evidence>
<organism evidence="1 2">
    <name type="scientific">Candidatus Magasanikbacteria bacterium GW2011_GWA2_56_11</name>
    <dbReference type="NCBI Taxonomy" id="1619044"/>
    <lineage>
        <taxon>Bacteria</taxon>
        <taxon>Candidatus Magasanikiibacteriota</taxon>
    </lineage>
</organism>
<reference evidence="1 2" key="1">
    <citation type="journal article" date="2015" name="Nature">
        <title>rRNA introns, odd ribosomes, and small enigmatic genomes across a large radiation of phyla.</title>
        <authorList>
            <person name="Brown C.T."/>
            <person name="Hug L.A."/>
            <person name="Thomas B.C."/>
            <person name="Sharon I."/>
            <person name="Castelle C.J."/>
            <person name="Singh A."/>
            <person name="Wilkins M.J."/>
            <person name="Williams K.H."/>
            <person name="Banfield J.F."/>
        </authorList>
    </citation>
    <scope>NUCLEOTIDE SEQUENCE [LARGE SCALE GENOMIC DNA]</scope>
</reference>
<protein>
    <submittedName>
        <fullName evidence="1">Uncharacterized protein</fullName>
    </submittedName>
</protein>
<dbReference type="STRING" id="1619044.UY92_C0009G0057"/>
<evidence type="ECO:0000313" key="1">
    <source>
        <dbReference type="EMBL" id="KKW42253.1"/>
    </source>
</evidence>
<proteinExistence type="predicted"/>
<dbReference type="AlphaFoldDB" id="A0A0G1YFP2"/>
<dbReference type="Proteomes" id="UP000033870">
    <property type="component" value="Unassembled WGS sequence"/>
</dbReference>
<name>A0A0G1YFP2_9BACT</name>
<dbReference type="EMBL" id="LCRX01000009">
    <property type="protein sequence ID" value="KKW42253.1"/>
    <property type="molecule type" value="Genomic_DNA"/>
</dbReference>
<sequence>MPALGTRTFYEFRLQIPADLSGVLEVVTRELAASAPGNGAPELAKLYQYLEPLYRLASNPSPRLPEGVIDQATVSLLDADLADMALDPDLDPELVIALSVEISLVAAATGNMKGITPYTFEEFKAVLAGTDAIYHDIIFVHTLRSLIGGPGNQEYAAHILKALPGKTSREDNYAGYFWDSALVFSLLLQAAWRFFPSLPSVSQQYLLQNYFYQALASGVPVRYWLGAALDRGPVGGSRTLSNFFVQAVTGSREEVVLNPIAGEGRNLTEFVRGYFRGLTANELPAIAQEKYLNSFYADPELREAFGPWARELLTIMVLLKDGAIKI</sequence>
<gene>
    <name evidence="1" type="ORF">UY92_C0009G0057</name>
</gene>
<accession>A0A0G1YFP2</accession>